<gene>
    <name evidence="1" type="ORF">KIW84_020506</name>
</gene>
<dbReference type="EMBL" id="JAMSHJ010000002">
    <property type="protein sequence ID" value="KAI5433246.1"/>
    <property type="molecule type" value="Genomic_DNA"/>
</dbReference>
<evidence type="ECO:0000313" key="1">
    <source>
        <dbReference type="EMBL" id="KAI5433246.1"/>
    </source>
</evidence>
<dbReference type="Gramene" id="Psat02G0050600-T1">
    <property type="protein sequence ID" value="KAI5433246.1"/>
    <property type="gene ID" value="KIW84_020506"/>
</dbReference>
<reference evidence="1 2" key="1">
    <citation type="journal article" date="2022" name="Nat. Genet.">
        <title>Improved pea reference genome and pan-genome highlight genomic features and evolutionary characteristics.</title>
        <authorList>
            <person name="Yang T."/>
            <person name="Liu R."/>
            <person name="Luo Y."/>
            <person name="Hu S."/>
            <person name="Wang D."/>
            <person name="Wang C."/>
            <person name="Pandey M.K."/>
            <person name="Ge S."/>
            <person name="Xu Q."/>
            <person name="Li N."/>
            <person name="Li G."/>
            <person name="Huang Y."/>
            <person name="Saxena R.K."/>
            <person name="Ji Y."/>
            <person name="Li M."/>
            <person name="Yan X."/>
            <person name="He Y."/>
            <person name="Liu Y."/>
            <person name="Wang X."/>
            <person name="Xiang C."/>
            <person name="Varshney R.K."/>
            <person name="Ding H."/>
            <person name="Gao S."/>
            <person name="Zong X."/>
        </authorList>
    </citation>
    <scope>NUCLEOTIDE SEQUENCE [LARGE SCALE GENOMIC DNA]</scope>
    <source>
        <strain evidence="1 2">cv. Zhongwan 6</strain>
    </source>
</reference>
<protein>
    <submittedName>
        <fullName evidence="1">Uncharacterized protein</fullName>
    </submittedName>
</protein>
<accession>A0A9D4YAT8</accession>
<dbReference type="Proteomes" id="UP001058974">
    <property type="component" value="Chromosome 2"/>
</dbReference>
<organism evidence="1 2">
    <name type="scientific">Pisum sativum</name>
    <name type="common">Garden pea</name>
    <name type="synonym">Lathyrus oleraceus</name>
    <dbReference type="NCBI Taxonomy" id="3888"/>
    <lineage>
        <taxon>Eukaryota</taxon>
        <taxon>Viridiplantae</taxon>
        <taxon>Streptophyta</taxon>
        <taxon>Embryophyta</taxon>
        <taxon>Tracheophyta</taxon>
        <taxon>Spermatophyta</taxon>
        <taxon>Magnoliopsida</taxon>
        <taxon>eudicotyledons</taxon>
        <taxon>Gunneridae</taxon>
        <taxon>Pentapetalae</taxon>
        <taxon>rosids</taxon>
        <taxon>fabids</taxon>
        <taxon>Fabales</taxon>
        <taxon>Fabaceae</taxon>
        <taxon>Papilionoideae</taxon>
        <taxon>50 kb inversion clade</taxon>
        <taxon>NPAAA clade</taxon>
        <taxon>Hologalegina</taxon>
        <taxon>IRL clade</taxon>
        <taxon>Fabeae</taxon>
        <taxon>Lathyrus</taxon>
    </lineage>
</organism>
<name>A0A9D4YAT8_PEA</name>
<sequence length="150" mass="16750">MLLSTVVRSPRMNIDVADFVVQSGYTVMDLVLGNVISGSFLRKLLKVKLHNDISKRTRILFGVTFRNINYIRFQNNRPDLAVTVIKTVGGSNRTVVSQTVFAAGDTESGGTTFVIENVESFGASCRRRGVFRGKLWLCGGFRVTVKRVWM</sequence>
<evidence type="ECO:0000313" key="2">
    <source>
        <dbReference type="Proteomes" id="UP001058974"/>
    </source>
</evidence>
<dbReference type="AlphaFoldDB" id="A0A9D4YAT8"/>
<comment type="caution">
    <text evidence="1">The sequence shown here is derived from an EMBL/GenBank/DDBJ whole genome shotgun (WGS) entry which is preliminary data.</text>
</comment>
<keyword evidence="2" id="KW-1185">Reference proteome</keyword>
<proteinExistence type="predicted"/>